<keyword evidence="3" id="KW-1185">Reference proteome</keyword>
<evidence type="ECO:0000313" key="2">
    <source>
        <dbReference type="EMBL" id="EIW74289.1"/>
    </source>
</evidence>
<dbReference type="KEGG" id="cput:CONPUDRAFT_78244"/>
<accession>R7SGW4</accession>
<gene>
    <name evidence="2" type="ORF">CONPUDRAFT_78244</name>
</gene>
<evidence type="ECO:0000313" key="3">
    <source>
        <dbReference type="Proteomes" id="UP000053558"/>
    </source>
</evidence>
<organism evidence="2 3">
    <name type="scientific">Coniophora puteana (strain RWD-64-598)</name>
    <name type="common">Brown rot fungus</name>
    <dbReference type="NCBI Taxonomy" id="741705"/>
    <lineage>
        <taxon>Eukaryota</taxon>
        <taxon>Fungi</taxon>
        <taxon>Dikarya</taxon>
        <taxon>Basidiomycota</taxon>
        <taxon>Agaricomycotina</taxon>
        <taxon>Agaricomycetes</taxon>
        <taxon>Agaricomycetidae</taxon>
        <taxon>Boletales</taxon>
        <taxon>Coniophorineae</taxon>
        <taxon>Coniophoraceae</taxon>
        <taxon>Coniophora</taxon>
    </lineage>
</organism>
<dbReference type="EMBL" id="JH711593">
    <property type="protein sequence ID" value="EIW74289.1"/>
    <property type="molecule type" value="Genomic_DNA"/>
</dbReference>
<dbReference type="Proteomes" id="UP000053558">
    <property type="component" value="Unassembled WGS sequence"/>
</dbReference>
<dbReference type="RefSeq" id="XP_007775642.1">
    <property type="nucleotide sequence ID" value="XM_007777452.1"/>
</dbReference>
<protein>
    <submittedName>
        <fullName evidence="2">Uncharacterized protein</fullName>
    </submittedName>
</protein>
<sequence length="149" mass="16595">MQCPYRNMDRSGSTLAANEMRAFVNVLTPEGKPVWPCPWEHRGCQFIGQSEVELRGHLDNTNTTLSQSREIEAEEVEDGLSKLNLSRSCFKLTKVGAVRDFSTDAALRTTNSLTYLGFPNPKSVPPKYGARSHSEYVLEAPESRCSPSL</sequence>
<feature type="region of interest" description="Disordered" evidence="1">
    <location>
        <begin position="129"/>
        <end position="149"/>
    </location>
</feature>
<dbReference type="GeneID" id="19209728"/>
<reference evidence="3" key="1">
    <citation type="journal article" date="2012" name="Science">
        <title>The Paleozoic origin of enzymatic lignin decomposition reconstructed from 31 fungal genomes.</title>
        <authorList>
            <person name="Floudas D."/>
            <person name="Binder M."/>
            <person name="Riley R."/>
            <person name="Barry K."/>
            <person name="Blanchette R.A."/>
            <person name="Henrissat B."/>
            <person name="Martinez A.T."/>
            <person name="Otillar R."/>
            <person name="Spatafora J.W."/>
            <person name="Yadav J.S."/>
            <person name="Aerts A."/>
            <person name="Benoit I."/>
            <person name="Boyd A."/>
            <person name="Carlson A."/>
            <person name="Copeland A."/>
            <person name="Coutinho P.M."/>
            <person name="de Vries R.P."/>
            <person name="Ferreira P."/>
            <person name="Findley K."/>
            <person name="Foster B."/>
            <person name="Gaskell J."/>
            <person name="Glotzer D."/>
            <person name="Gorecki P."/>
            <person name="Heitman J."/>
            <person name="Hesse C."/>
            <person name="Hori C."/>
            <person name="Igarashi K."/>
            <person name="Jurgens J.A."/>
            <person name="Kallen N."/>
            <person name="Kersten P."/>
            <person name="Kohler A."/>
            <person name="Kuees U."/>
            <person name="Kumar T.K.A."/>
            <person name="Kuo A."/>
            <person name="LaButti K."/>
            <person name="Larrondo L.F."/>
            <person name="Lindquist E."/>
            <person name="Ling A."/>
            <person name="Lombard V."/>
            <person name="Lucas S."/>
            <person name="Lundell T."/>
            <person name="Martin R."/>
            <person name="McLaughlin D.J."/>
            <person name="Morgenstern I."/>
            <person name="Morin E."/>
            <person name="Murat C."/>
            <person name="Nagy L.G."/>
            <person name="Nolan M."/>
            <person name="Ohm R.A."/>
            <person name="Patyshakuliyeva A."/>
            <person name="Rokas A."/>
            <person name="Ruiz-Duenas F.J."/>
            <person name="Sabat G."/>
            <person name="Salamov A."/>
            <person name="Samejima M."/>
            <person name="Schmutz J."/>
            <person name="Slot J.C."/>
            <person name="St John F."/>
            <person name="Stenlid J."/>
            <person name="Sun H."/>
            <person name="Sun S."/>
            <person name="Syed K."/>
            <person name="Tsang A."/>
            <person name="Wiebenga A."/>
            <person name="Young D."/>
            <person name="Pisabarro A."/>
            <person name="Eastwood D.C."/>
            <person name="Martin F."/>
            <person name="Cullen D."/>
            <person name="Grigoriev I.V."/>
            <person name="Hibbett D.S."/>
        </authorList>
    </citation>
    <scope>NUCLEOTIDE SEQUENCE [LARGE SCALE GENOMIC DNA]</scope>
    <source>
        <strain evidence="3">RWD-64-598 SS2</strain>
    </source>
</reference>
<name>R7SGW4_CONPW</name>
<proteinExistence type="predicted"/>
<evidence type="ECO:0000256" key="1">
    <source>
        <dbReference type="SAM" id="MobiDB-lite"/>
    </source>
</evidence>
<dbReference type="AlphaFoldDB" id="R7SGW4"/>